<gene>
    <name evidence="3" type="ORF">GA838_02580</name>
</gene>
<feature type="signal peptide" evidence="1">
    <location>
        <begin position="1"/>
        <end position="27"/>
    </location>
</feature>
<dbReference type="InterPro" id="IPR007329">
    <property type="entry name" value="FMN-bd"/>
</dbReference>
<evidence type="ECO:0000256" key="1">
    <source>
        <dbReference type="SAM" id="SignalP"/>
    </source>
</evidence>
<accession>A0AAJ2P0M7</accession>
<name>A0AAJ2P0M7_OENOE</name>
<feature type="domain" description="FMN-binding" evidence="2">
    <location>
        <begin position="65"/>
        <end position="160"/>
    </location>
</feature>
<reference evidence="3" key="1">
    <citation type="submission" date="2019-10" db="EMBL/GenBank/DDBJ databases">
        <title>Malate fermentation in French cider.</title>
        <authorList>
            <person name="Cousin F.J."/>
            <person name="Medina Fernandez S."/>
            <person name="Misery B."/>
            <person name="Laplace J.-M."/>
            <person name="Cretenet M."/>
        </authorList>
    </citation>
    <scope>NUCLEOTIDE SEQUENCE</scope>
    <source>
        <strain evidence="3">UCMA15129</strain>
    </source>
</reference>
<evidence type="ECO:0000259" key="2">
    <source>
        <dbReference type="SMART" id="SM00900"/>
    </source>
</evidence>
<dbReference type="GO" id="GO:0016020">
    <property type="term" value="C:membrane"/>
    <property type="evidence" value="ECO:0007669"/>
    <property type="project" value="InterPro"/>
</dbReference>
<dbReference type="NCBIfam" id="NF041941">
    <property type="entry name" value="lipo_FMN_PplA"/>
    <property type="match status" value="1"/>
</dbReference>
<proteinExistence type="predicted"/>
<feature type="domain" description="FMN-binding" evidence="2">
    <location>
        <begin position="191"/>
        <end position="286"/>
    </location>
</feature>
<evidence type="ECO:0000313" key="3">
    <source>
        <dbReference type="EMBL" id="MDV7714669.1"/>
    </source>
</evidence>
<dbReference type="Pfam" id="PF04205">
    <property type="entry name" value="FMN_bind"/>
    <property type="match status" value="1"/>
</dbReference>
<dbReference type="EMBL" id="WERV01000002">
    <property type="protein sequence ID" value="MDV7714669.1"/>
    <property type="molecule type" value="Genomic_DNA"/>
</dbReference>
<feature type="chain" id="PRO_5042593876" evidence="1">
    <location>
        <begin position="28"/>
        <end position="303"/>
    </location>
</feature>
<dbReference type="Gene3D" id="3.90.1010.20">
    <property type="match status" value="2"/>
</dbReference>
<dbReference type="SMART" id="SM00900">
    <property type="entry name" value="FMN_bind"/>
    <property type="match status" value="2"/>
</dbReference>
<keyword evidence="1" id="KW-0732">Signal</keyword>
<dbReference type="AlphaFoldDB" id="A0AAJ2P0M7"/>
<sequence>MMKTSKTLKSIALTSAAFMSLGSFAVAAPAVFPNTSVTASAAKTAKQTAGKKLKNGTYKLAEQDYYNGYRVVMSMKVKNNKIVSNKYDYVNKKGKSKTDDAAYEKAMKKANGVGPKEYIPTLLKSWKKAGTDVQTIDTVSGATDSSWTIKNYAQQLIQAAQAGNHKTIKIDNTAKLQNGTYKLAEKNYDHGYRIVFSITVANGKLTKSNFDYVNKKGKSKTDDAAYEKAMKKANGVGPKEYIPKLNEELIKAYGSKEPSAVVDTVSGATESSNLFVIYAQQLINRAQAGNHKTVKISNIIYSD</sequence>
<dbReference type="GO" id="GO:0010181">
    <property type="term" value="F:FMN binding"/>
    <property type="evidence" value="ECO:0007669"/>
    <property type="project" value="InterPro"/>
</dbReference>
<dbReference type="Proteomes" id="UP001281024">
    <property type="component" value="Unassembled WGS sequence"/>
</dbReference>
<comment type="caution">
    <text evidence="3">The sequence shown here is derived from an EMBL/GenBank/DDBJ whole genome shotgun (WGS) entry which is preliminary data.</text>
</comment>
<evidence type="ECO:0000313" key="4">
    <source>
        <dbReference type="Proteomes" id="UP001281024"/>
    </source>
</evidence>
<organism evidence="3 4">
    <name type="scientific">Oenococcus oeni</name>
    <name type="common">Leuconostoc oenos</name>
    <dbReference type="NCBI Taxonomy" id="1247"/>
    <lineage>
        <taxon>Bacteria</taxon>
        <taxon>Bacillati</taxon>
        <taxon>Bacillota</taxon>
        <taxon>Bacilli</taxon>
        <taxon>Lactobacillales</taxon>
        <taxon>Lactobacillaceae</taxon>
        <taxon>Oenococcus</taxon>
    </lineage>
</organism>
<dbReference type="InterPro" id="IPR049652">
    <property type="entry name" value="PplA-like"/>
</dbReference>
<protein>
    <submittedName>
        <fullName evidence="3">FMN-binding protein</fullName>
    </submittedName>
</protein>